<organism evidence="3 4">
    <name type="scientific">Nitrogeniibacter mangrovi</name>
    <dbReference type="NCBI Taxonomy" id="2016596"/>
    <lineage>
        <taxon>Bacteria</taxon>
        <taxon>Pseudomonadati</taxon>
        <taxon>Pseudomonadota</taxon>
        <taxon>Betaproteobacteria</taxon>
        <taxon>Rhodocyclales</taxon>
        <taxon>Zoogloeaceae</taxon>
        <taxon>Nitrogeniibacter</taxon>
    </lineage>
</organism>
<dbReference type="KEGG" id="azq:G3580_12175"/>
<name>A0A6C1B3V0_9RHOO</name>
<evidence type="ECO:0000313" key="3">
    <source>
        <dbReference type="EMBL" id="QID18326.1"/>
    </source>
</evidence>
<evidence type="ECO:0000259" key="2">
    <source>
        <dbReference type="Pfam" id="PF09835"/>
    </source>
</evidence>
<keyword evidence="1" id="KW-0812">Transmembrane</keyword>
<sequence length="181" mass="20092">MLRRFLPSHESIKQHRLLQWLGPRLHDPCLWHLNRRTVAKAVAIGAFFGLMIPVAQIPAAVIASLVLRANLWLAAVSTLISNPFTYAPLYYVAYRLGAGILGRPASGATADAPVIDSFAQWLTHAWQWLGGVGQPLLLGMALMAVTGAVVAYYLAEGLWRYHVLRKRRARVQRRIARHPAG</sequence>
<feature type="transmembrane region" description="Helical" evidence="1">
    <location>
        <begin position="71"/>
        <end position="93"/>
    </location>
</feature>
<reference evidence="3 4" key="1">
    <citation type="submission" date="2020-02" db="EMBL/GenBank/DDBJ databases">
        <title>Nitrogenibacter mangrovi gen. nov., sp. nov. isolated from mangrove sediment, a denitrifying betaproteobacterium.</title>
        <authorList>
            <person name="Liao H."/>
            <person name="Tian Y."/>
        </authorList>
    </citation>
    <scope>NUCLEOTIDE SEQUENCE [LARGE SCALE GENOMIC DNA]</scope>
    <source>
        <strain evidence="3 4">M9-3-2</strain>
    </source>
</reference>
<dbReference type="EMBL" id="CP048836">
    <property type="protein sequence ID" value="QID18326.1"/>
    <property type="molecule type" value="Genomic_DNA"/>
</dbReference>
<feature type="transmembrane region" description="Helical" evidence="1">
    <location>
        <begin position="41"/>
        <end position="65"/>
    </location>
</feature>
<protein>
    <submittedName>
        <fullName evidence="3">DUF2062 domain-containing protein</fullName>
    </submittedName>
</protein>
<keyword evidence="1" id="KW-1133">Transmembrane helix</keyword>
<accession>A0A6C1B3V0</accession>
<dbReference type="Pfam" id="PF09835">
    <property type="entry name" value="DUF2062"/>
    <property type="match status" value="1"/>
</dbReference>
<dbReference type="AlphaFoldDB" id="A0A6C1B3V0"/>
<feature type="transmembrane region" description="Helical" evidence="1">
    <location>
        <begin position="136"/>
        <end position="155"/>
    </location>
</feature>
<dbReference type="PANTHER" id="PTHR40547:SF1">
    <property type="entry name" value="SLL0298 PROTEIN"/>
    <property type="match status" value="1"/>
</dbReference>
<proteinExistence type="predicted"/>
<keyword evidence="4" id="KW-1185">Reference proteome</keyword>
<keyword evidence="1" id="KW-0472">Membrane</keyword>
<dbReference type="RefSeq" id="WP_173765872.1">
    <property type="nucleotide sequence ID" value="NZ_CP048836.1"/>
</dbReference>
<evidence type="ECO:0000256" key="1">
    <source>
        <dbReference type="SAM" id="Phobius"/>
    </source>
</evidence>
<feature type="domain" description="DUF2062" evidence="2">
    <location>
        <begin position="19"/>
        <end position="167"/>
    </location>
</feature>
<evidence type="ECO:0000313" key="4">
    <source>
        <dbReference type="Proteomes" id="UP000501991"/>
    </source>
</evidence>
<dbReference type="PANTHER" id="PTHR40547">
    <property type="entry name" value="SLL0298 PROTEIN"/>
    <property type="match status" value="1"/>
</dbReference>
<gene>
    <name evidence="3" type="ORF">G3580_12175</name>
</gene>
<dbReference type="Proteomes" id="UP000501991">
    <property type="component" value="Chromosome"/>
</dbReference>
<dbReference type="InterPro" id="IPR018639">
    <property type="entry name" value="DUF2062"/>
</dbReference>